<evidence type="ECO:0000313" key="1">
    <source>
        <dbReference type="EMBL" id="KAJ8635818.1"/>
    </source>
</evidence>
<accession>A0ACC2LRM8</accession>
<name>A0ACC2LRM8_PERAE</name>
<sequence length="114" mass="12846">MDERYPEGTSRPPIDQELWERASVVKKNYVKGQGRRRRLTISGTNNSSSQSTQSSCQLMPQTAADCMRAICRDRDLLRALRVHLQSLNPDELADAVVTAARQETDNEARLDDNA</sequence>
<evidence type="ECO:0000313" key="2">
    <source>
        <dbReference type="Proteomes" id="UP001234297"/>
    </source>
</evidence>
<dbReference type="Proteomes" id="UP001234297">
    <property type="component" value="Chromosome 3"/>
</dbReference>
<keyword evidence="2" id="KW-1185">Reference proteome</keyword>
<gene>
    <name evidence="1" type="ORF">MRB53_010085</name>
</gene>
<dbReference type="EMBL" id="CM056811">
    <property type="protein sequence ID" value="KAJ8635818.1"/>
    <property type="molecule type" value="Genomic_DNA"/>
</dbReference>
<protein>
    <submittedName>
        <fullName evidence="1">Uncharacterized protein</fullName>
    </submittedName>
</protein>
<organism evidence="1 2">
    <name type="scientific">Persea americana</name>
    <name type="common">Avocado</name>
    <dbReference type="NCBI Taxonomy" id="3435"/>
    <lineage>
        <taxon>Eukaryota</taxon>
        <taxon>Viridiplantae</taxon>
        <taxon>Streptophyta</taxon>
        <taxon>Embryophyta</taxon>
        <taxon>Tracheophyta</taxon>
        <taxon>Spermatophyta</taxon>
        <taxon>Magnoliopsida</taxon>
        <taxon>Magnoliidae</taxon>
        <taxon>Laurales</taxon>
        <taxon>Lauraceae</taxon>
        <taxon>Persea</taxon>
    </lineage>
</organism>
<comment type="caution">
    <text evidence="1">The sequence shown here is derived from an EMBL/GenBank/DDBJ whole genome shotgun (WGS) entry which is preliminary data.</text>
</comment>
<reference evidence="1 2" key="1">
    <citation type="journal article" date="2022" name="Hortic Res">
        <title>A haplotype resolved chromosomal level avocado genome allows analysis of novel avocado genes.</title>
        <authorList>
            <person name="Nath O."/>
            <person name="Fletcher S.J."/>
            <person name="Hayward A."/>
            <person name="Shaw L.M."/>
            <person name="Masouleh A.K."/>
            <person name="Furtado A."/>
            <person name="Henry R.J."/>
            <person name="Mitter N."/>
        </authorList>
    </citation>
    <scope>NUCLEOTIDE SEQUENCE [LARGE SCALE GENOMIC DNA]</scope>
    <source>
        <strain evidence="2">cv. Hass</strain>
    </source>
</reference>
<proteinExistence type="predicted"/>